<dbReference type="STRING" id="1073090.A0A1L9S666"/>
<dbReference type="PANTHER" id="PTHR47171:SF3">
    <property type="entry name" value="FARA-RELATED"/>
    <property type="match status" value="1"/>
</dbReference>
<keyword evidence="2" id="KW-0805">Transcription regulation</keyword>
<dbReference type="InterPro" id="IPR007219">
    <property type="entry name" value="XnlR_reg_dom"/>
</dbReference>
<protein>
    <recommendedName>
        <fullName evidence="6">Xylanolytic transcriptional activator regulatory domain-containing protein</fullName>
    </recommendedName>
</protein>
<reference evidence="8" key="1">
    <citation type="journal article" date="2017" name="Genome Biol.">
        <title>Comparative genomics reveals high biological diversity and specific adaptations in the industrially and medically important fungal genus Aspergillus.</title>
        <authorList>
            <person name="de Vries R.P."/>
            <person name="Riley R."/>
            <person name="Wiebenga A."/>
            <person name="Aguilar-Osorio G."/>
            <person name="Amillis S."/>
            <person name="Uchima C.A."/>
            <person name="Anderluh G."/>
            <person name="Asadollahi M."/>
            <person name="Askin M."/>
            <person name="Barry K."/>
            <person name="Battaglia E."/>
            <person name="Bayram O."/>
            <person name="Benocci T."/>
            <person name="Braus-Stromeyer S.A."/>
            <person name="Caldana C."/>
            <person name="Canovas D."/>
            <person name="Cerqueira G.C."/>
            <person name="Chen F."/>
            <person name="Chen W."/>
            <person name="Choi C."/>
            <person name="Clum A."/>
            <person name="Dos Santos R.A."/>
            <person name="Damasio A.R."/>
            <person name="Diallinas G."/>
            <person name="Emri T."/>
            <person name="Fekete E."/>
            <person name="Flipphi M."/>
            <person name="Freyberg S."/>
            <person name="Gallo A."/>
            <person name="Gournas C."/>
            <person name="Habgood R."/>
            <person name="Hainaut M."/>
            <person name="Harispe M.L."/>
            <person name="Henrissat B."/>
            <person name="Hilden K.S."/>
            <person name="Hope R."/>
            <person name="Hossain A."/>
            <person name="Karabika E."/>
            <person name="Karaffa L."/>
            <person name="Karanyi Z."/>
            <person name="Krasevec N."/>
            <person name="Kuo A."/>
            <person name="Kusch H."/>
            <person name="LaButti K."/>
            <person name="Lagendijk E.L."/>
            <person name="Lapidus A."/>
            <person name="Levasseur A."/>
            <person name="Lindquist E."/>
            <person name="Lipzen A."/>
            <person name="Logrieco A.F."/>
            <person name="MacCabe A."/>
            <person name="Maekelae M.R."/>
            <person name="Malavazi I."/>
            <person name="Melin P."/>
            <person name="Meyer V."/>
            <person name="Mielnichuk N."/>
            <person name="Miskei M."/>
            <person name="Molnar A.P."/>
            <person name="Mule G."/>
            <person name="Ngan C.Y."/>
            <person name="Orejas M."/>
            <person name="Orosz E."/>
            <person name="Ouedraogo J.P."/>
            <person name="Overkamp K.M."/>
            <person name="Park H.-S."/>
            <person name="Perrone G."/>
            <person name="Piumi F."/>
            <person name="Punt P.J."/>
            <person name="Ram A.F."/>
            <person name="Ramon A."/>
            <person name="Rauscher S."/>
            <person name="Record E."/>
            <person name="Riano-Pachon D.M."/>
            <person name="Robert V."/>
            <person name="Roehrig J."/>
            <person name="Ruller R."/>
            <person name="Salamov A."/>
            <person name="Salih N.S."/>
            <person name="Samson R.A."/>
            <person name="Sandor E."/>
            <person name="Sanguinetti M."/>
            <person name="Schuetze T."/>
            <person name="Sepcic K."/>
            <person name="Shelest E."/>
            <person name="Sherlock G."/>
            <person name="Sophianopoulou V."/>
            <person name="Squina F.M."/>
            <person name="Sun H."/>
            <person name="Susca A."/>
            <person name="Todd R.B."/>
            <person name="Tsang A."/>
            <person name="Unkles S.E."/>
            <person name="van de Wiele N."/>
            <person name="van Rossen-Uffink D."/>
            <person name="Oliveira J.V."/>
            <person name="Vesth T.C."/>
            <person name="Visser J."/>
            <person name="Yu J.-H."/>
            <person name="Zhou M."/>
            <person name="Andersen M.R."/>
            <person name="Archer D.B."/>
            <person name="Baker S.E."/>
            <person name="Benoit I."/>
            <person name="Brakhage A.A."/>
            <person name="Braus G.H."/>
            <person name="Fischer R."/>
            <person name="Frisvad J.C."/>
            <person name="Goldman G.H."/>
            <person name="Houbraken J."/>
            <person name="Oakley B."/>
            <person name="Pocsi I."/>
            <person name="Scazzocchio C."/>
            <person name="Seiboth B."/>
            <person name="vanKuyk P.A."/>
            <person name="Wortman J."/>
            <person name="Dyer P.S."/>
            <person name="Grigoriev I.V."/>
        </authorList>
    </citation>
    <scope>NUCLEOTIDE SEQUENCE [LARGE SCALE GENOMIC DNA]</scope>
    <source>
        <strain evidence="8">CBS 506.65</strain>
    </source>
</reference>
<dbReference type="Proteomes" id="UP000184188">
    <property type="component" value="Unassembled WGS sequence"/>
</dbReference>
<name>A0A1L9S666_9EURO</name>
<dbReference type="CDD" id="cd12148">
    <property type="entry name" value="fungal_TF_MHR"/>
    <property type="match status" value="1"/>
</dbReference>
<proteinExistence type="predicted"/>
<dbReference type="OrthoDB" id="5121955at2759"/>
<gene>
    <name evidence="7" type="ORF">ASPZODRAFT_20186</name>
</gene>
<feature type="domain" description="Xylanolytic transcriptional activator regulatory" evidence="6">
    <location>
        <begin position="135"/>
        <end position="258"/>
    </location>
</feature>
<dbReference type="GO" id="GO:0008270">
    <property type="term" value="F:zinc ion binding"/>
    <property type="evidence" value="ECO:0007669"/>
    <property type="project" value="InterPro"/>
</dbReference>
<accession>A0A1L9S666</accession>
<evidence type="ECO:0000256" key="4">
    <source>
        <dbReference type="ARBA" id="ARBA00023163"/>
    </source>
</evidence>
<keyword evidence="1" id="KW-0862">Zinc</keyword>
<keyword evidence="5" id="KW-0539">Nucleus</keyword>
<dbReference type="GeneID" id="34614012"/>
<keyword evidence="8" id="KW-1185">Reference proteome</keyword>
<evidence type="ECO:0000313" key="8">
    <source>
        <dbReference type="Proteomes" id="UP000184188"/>
    </source>
</evidence>
<dbReference type="AlphaFoldDB" id="A0A1L9S666"/>
<dbReference type="GO" id="GO:0003677">
    <property type="term" value="F:DNA binding"/>
    <property type="evidence" value="ECO:0007669"/>
    <property type="project" value="UniProtKB-KW"/>
</dbReference>
<evidence type="ECO:0000259" key="6">
    <source>
        <dbReference type="Pfam" id="PF04082"/>
    </source>
</evidence>
<evidence type="ECO:0000256" key="1">
    <source>
        <dbReference type="ARBA" id="ARBA00022833"/>
    </source>
</evidence>
<dbReference type="Pfam" id="PF04082">
    <property type="entry name" value="Fungal_trans"/>
    <property type="match status" value="1"/>
</dbReference>
<evidence type="ECO:0000256" key="3">
    <source>
        <dbReference type="ARBA" id="ARBA00023125"/>
    </source>
</evidence>
<evidence type="ECO:0000256" key="2">
    <source>
        <dbReference type="ARBA" id="ARBA00023015"/>
    </source>
</evidence>
<organism evidence="7 8">
    <name type="scientific">Penicilliopsis zonata CBS 506.65</name>
    <dbReference type="NCBI Taxonomy" id="1073090"/>
    <lineage>
        <taxon>Eukaryota</taxon>
        <taxon>Fungi</taxon>
        <taxon>Dikarya</taxon>
        <taxon>Ascomycota</taxon>
        <taxon>Pezizomycotina</taxon>
        <taxon>Eurotiomycetes</taxon>
        <taxon>Eurotiomycetidae</taxon>
        <taxon>Eurotiales</taxon>
        <taxon>Aspergillaceae</taxon>
        <taxon>Penicilliopsis</taxon>
    </lineage>
</organism>
<sequence length="530" mass="59673">MPCSQCRIACSPCEPILSRRGRHRKLPLNSSFHLAALSTARDSQNREPGLIPDHRPRGKIPYVVDASNISYLIREFGSPDQTSTPIEECLNRAIRERLDQPTRQHVDSLRSSTLRRLKNEKAFDLPSQAISTVLLDVFFQNSLSALASIEKSDFMDSIQRGTVSHLLLNAVYMVATIYCPDSIINDAGFASRYIASLTFYHRAKDLYDAGHETDAIAVIQATFLLSQWWSGPLEQKDPWYWLGITTGMAQSLENHTRTLNPEIAGCGAEYDIYLSMGLDRAPHVHDNFCEIPTLTADDFQGASAPGEQVPFMISHVQLARTVFEANFLERISAWATLLPYELQFPSKNISGILTQLTYDQYQLLFLRKGPDAAQMGPGSRIFEICTRLFRMLEDLVTGGILFSVAGHVLPAVMSSLCFHIANISRGQQIRPIAEHRARFCLHILKDLQASWPIIASNGEMLDDTLLTHYQIDQLLLLPGNQKVDIPWLQAQLDYARFCSSVIVAMHSGRALFSHLQQQLLRWKTSLLPQY</sequence>
<dbReference type="GO" id="GO:0006351">
    <property type="term" value="P:DNA-templated transcription"/>
    <property type="evidence" value="ECO:0007669"/>
    <property type="project" value="InterPro"/>
</dbReference>
<dbReference type="VEuPathDB" id="FungiDB:ASPZODRAFT_20186"/>
<dbReference type="EMBL" id="KV878357">
    <property type="protein sequence ID" value="OJJ42659.1"/>
    <property type="molecule type" value="Genomic_DNA"/>
</dbReference>
<keyword evidence="4" id="KW-0804">Transcription</keyword>
<evidence type="ECO:0000313" key="7">
    <source>
        <dbReference type="EMBL" id="OJJ42659.1"/>
    </source>
</evidence>
<keyword evidence="3" id="KW-0238">DNA-binding</keyword>
<dbReference type="PANTHER" id="PTHR47171">
    <property type="entry name" value="FARA-RELATED"/>
    <property type="match status" value="1"/>
</dbReference>
<dbReference type="RefSeq" id="XP_022577169.1">
    <property type="nucleotide sequence ID" value="XM_022727548.1"/>
</dbReference>
<dbReference type="InterPro" id="IPR052073">
    <property type="entry name" value="Amide_Lactam_Regulators"/>
</dbReference>
<evidence type="ECO:0000256" key="5">
    <source>
        <dbReference type="ARBA" id="ARBA00023242"/>
    </source>
</evidence>